<comment type="caution">
    <text evidence="2">The sequence shown here is derived from an EMBL/GenBank/DDBJ whole genome shotgun (WGS) entry which is preliminary data.</text>
</comment>
<proteinExistence type="predicted"/>
<feature type="compositionally biased region" description="Low complexity" evidence="1">
    <location>
        <begin position="407"/>
        <end position="418"/>
    </location>
</feature>
<feature type="compositionally biased region" description="Low complexity" evidence="1">
    <location>
        <begin position="354"/>
        <end position="367"/>
    </location>
</feature>
<organism evidence="2 3">
    <name type="scientific">Cylindrotheca closterium</name>
    <dbReference type="NCBI Taxonomy" id="2856"/>
    <lineage>
        <taxon>Eukaryota</taxon>
        <taxon>Sar</taxon>
        <taxon>Stramenopiles</taxon>
        <taxon>Ochrophyta</taxon>
        <taxon>Bacillariophyta</taxon>
        <taxon>Bacillariophyceae</taxon>
        <taxon>Bacillariophycidae</taxon>
        <taxon>Bacillariales</taxon>
        <taxon>Bacillariaceae</taxon>
        <taxon>Cylindrotheca</taxon>
    </lineage>
</organism>
<dbReference type="Proteomes" id="UP001295423">
    <property type="component" value="Unassembled WGS sequence"/>
</dbReference>
<keyword evidence="3" id="KW-1185">Reference proteome</keyword>
<protein>
    <submittedName>
        <fullName evidence="2">Uncharacterized protein</fullName>
    </submittedName>
</protein>
<sequence>MDNSMDCSDFNSAPAAKRRRLDNDIEGSESKVSSTASADHSSRLVVNTVLKQIATANKLLLVNLFMENLESFLQDGPTGSQQFVDTFLALDGCSVILHTLKRWVDAGTHENNTIDEETIAFVSTALGFLVHTMVYNRRAAFRFLDVKGLHITQLLMQICQSAPFDTVILGRAISIWGKLMTNVTRREDVLVENFSNLILNIMHLHPQCERIQRYGCKFFASLATTSQNSGETQDFDRQKLRQVVELALLSYRNKERTYYWCRQCTALYSAGQLVRHDDGNTSCSTDSSRNSSRASSDTLSQKSSQNFAAGQDLVLNRDLNRDLNMDDGEVTDSSQNSSQKSSDGNLDAYDDGNTSTSTESSQISSRNSSRKPLAGSQLVTGGKYADSSQSSSRNSSIGRLVSLDGGNTSSSTNSSQRSSARRLGSSDDGNTSSSTDSSSRNSSTRASSGTKLVRGCEWCTTDSSQNASIVKLAKDDTGTTSSSTVSSRKLSSVDQLGELDPMARDDDGSTSTDTD</sequence>
<dbReference type="EMBL" id="CAKOGP040001981">
    <property type="protein sequence ID" value="CAJ1959190.1"/>
    <property type="molecule type" value="Genomic_DNA"/>
</dbReference>
<evidence type="ECO:0000256" key="1">
    <source>
        <dbReference type="SAM" id="MobiDB-lite"/>
    </source>
</evidence>
<feature type="compositionally biased region" description="Low complexity" evidence="1">
    <location>
        <begin position="426"/>
        <end position="448"/>
    </location>
</feature>
<feature type="compositionally biased region" description="Low complexity" evidence="1">
    <location>
        <begin position="387"/>
        <end position="396"/>
    </location>
</feature>
<feature type="compositionally biased region" description="Polar residues" evidence="1">
    <location>
        <begin position="1"/>
        <end position="11"/>
    </location>
</feature>
<feature type="compositionally biased region" description="Low complexity" evidence="1">
    <location>
        <begin position="280"/>
        <end position="300"/>
    </location>
</feature>
<evidence type="ECO:0000313" key="3">
    <source>
        <dbReference type="Proteomes" id="UP001295423"/>
    </source>
</evidence>
<dbReference type="AlphaFoldDB" id="A0AAD2G0J3"/>
<name>A0AAD2G0J3_9STRA</name>
<evidence type="ECO:0000313" key="2">
    <source>
        <dbReference type="EMBL" id="CAJ1959190.1"/>
    </source>
</evidence>
<gene>
    <name evidence="2" type="ORF">CYCCA115_LOCUS17611</name>
</gene>
<reference evidence="2" key="1">
    <citation type="submission" date="2023-08" db="EMBL/GenBank/DDBJ databases">
        <authorList>
            <person name="Audoor S."/>
            <person name="Bilcke G."/>
        </authorList>
    </citation>
    <scope>NUCLEOTIDE SEQUENCE</scope>
</reference>
<feature type="compositionally biased region" description="Low complexity" evidence="1">
    <location>
        <begin position="333"/>
        <end position="342"/>
    </location>
</feature>
<feature type="region of interest" description="Disordered" evidence="1">
    <location>
        <begin position="1"/>
        <end position="34"/>
    </location>
</feature>
<accession>A0AAD2G0J3</accession>
<feature type="region of interest" description="Disordered" evidence="1">
    <location>
        <begin position="279"/>
        <end position="448"/>
    </location>
</feature>
<feature type="region of interest" description="Disordered" evidence="1">
    <location>
        <begin position="474"/>
        <end position="515"/>
    </location>
</feature>
<feature type="compositionally biased region" description="Low complexity" evidence="1">
    <location>
        <begin position="478"/>
        <end position="492"/>
    </location>
</feature>